<evidence type="ECO:0000313" key="2">
    <source>
        <dbReference type="Proteomes" id="UP000078476"/>
    </source>
</evidence>
<evidence type="ECO:0000313" key="1">
    <source>
        <dbReference type="EMBL" id="OAI13550.1"/>
    </source>
</evidence>
<keyword evidence="2" id="KW-1185">Reference proteome</keyword>
<name>A0A177N8Y0_9GAMM</name>
<accession>A0A177N8Y0</accession>
<reference evidence="1 2" key="1">
    <citation type="submission" date="2016-03" db="EMBL/GenBank/DDBJ databases">
        <authorList>
            <person name="Ploux O."/>
        </authorList>
    </citation>
    <scope>NUCLEOTIDE SEQUENCE [LARGE SCALE GENOMIC DNA]</scope>
    <source>
        <strain evidence="1 2">R-45370</strain>
    </source>
</reference>
<protein>
    <submittedName>
        <fullName evidence="1">Uncharacterized protein</fullName>
    </submittedName>
</protein>
<dbReference type="RefSeq" id="WP_066984221.1">
    <property type="nucleotide sequence ID" value="NZ_LUUI01000118.1"/>
</dbReference>
<dbReference type="OrthoDB" id="9863480at2"/>
<gene>
    <name evidence="1" type="ORF">A1359_12140</name>
</gene>
<sequence>MDITAIGDNWFSLYNGGSSFEYNTGPNPTAQRHDDRRPSAEVFRHIDGDKVLARIMGGPAQKFFYKDSSYDAALELARRYVTDYFNDLAVQVDIFS</sequence>
<dbReference type="EMBL" id="LUUI01000118">
    <property type="protein sequence ID" value="OAI13550.1"/>
    <property type="molecule type" value="Genomic_DNA"/>
</dbReference>
<proteinExistence type="predicted"/>
<dbReference type="AlphaFoldDB" id="A0A177N8Y0"/>
<comment type="caution">
    <text evidence="1">The sequence shown here is derived from an EMBL/GenBank/DDBJ whole genome shotgun (WGS) entry which is preliminary data.</text>
</comment>
<dbReference type="Proteomes" id="UP000078476">
    <property type="component" value="Unassembled WGS sequence"/>
</dbReference>
<organism evidence="1 2">
    <name type="scientific">Methylomonas lenta</name>
    <dbReference type="NCBI Taxonomy" id="980561"/>
    <lineage>
        <taxon>Bacteria</taxon>
        <taxon>Pseudomonadati</taxon>
        <taxon>Pseudomonadota</taxon>
        <taxon>Gammaproteobacteria</taxon>
        <taxon>Methylococcales</taxon>
        <taxon>Methylococcaceae</taxon>
        <taxon>Methylomonas</taxon>
    </lineage>
</organism>